<dbReference type="OrthoDB" id="696337at2759"/>
<evidence type="ECO:0008006" key="3">
    <source>
        <dbReference type="Google" id="ProtNLM"/>
    </source>
</evidence>
<evidence type="ECO:0000313" key="1">
    <source>
        <dbReference type="EMBL" id="KZV58825.1"/>
    </source>
</evidence>
<dbReference type="EMBL" id="KQ986333">
    <property type="protein sequence ID" value="KZV58825.1"/>
    <property type="molecule type" value="Genomic_DNA"/>
</dbReference>
<gene>
    <name evidence="1" type="ORF">F511_18662</name>
</gene>
<protein>
    <recommendedName>
        <fullName evidence="3">Avr9/Cf-9 rapidly elicited protein 146</fullName>
    </recommendedName>
</protein>
<name>A0A2Z7DFW3_9LAMI</name>
<dbReference type="PANTHER" id="PTHR33265">
    <property type="entry name" value="AVR9/CF-9 RAPIDLY ELICITED PROTEIN-RELATED"/>
    <property type="match status" value="1"/>
</dbReference>
<reference evidence="1 2" key="1">
    <citation type="journal article" date="2015" name="Proc. Natl. Acad. Sci. U.S.A.">
        <title>The resurrection genome of Boea hygrometrica: A blueprint for survival of dehydration.</title>
        <authorList>
            <person name="Xiao L."/>
            <person name="Yang G."/>
            <person name="Zhang L."/>
            <person name="Yang X."/>
            <person name="Zhao S."/>
            <person name="Ji Z."/>
            <person name="Zhou Q."/>
            <person name="Hu M."/>
            <person name="Wang Y."/>
            <person name="Chen M."/>
            <person name="Xu Y."/>
            <person name="Jin H."/>
            <person name="Xiao X."/>
            <person name="Hu G."/>
            <person name="Bao F."/>
            <person name="Hu Y."/>
            <person name="Wan P."/>
            <person name="Li L."/>
            <person name="Deng X."/>
            <person name="Kuang T."/>
            <person name="Xiang C."/>
            <person name="Zhu J.K."/>
            <person name="Oliver M.J."/>
            <person name="He Y."/>
        </authorList>
    </citation>
    <scope>NUCLEOTIDE SEQUENCE [LARGE SCALE GENOMIC DNA]</scope>
    <source>
        <strain evidence="2">cv. XS01</strain>
    </source>
</reference>
<keyword evidence="2" id="KW-1185">Reference proteome</keyword>
<evidence type="ECO:0000313" key="2">
    <source>
        <dbReference type="Proteomes" id="UP000250235"/>
    </source>
</evidence>
<dbReference type="AlphaFoldDB" id="A0A2Z7DFW3"/>
<dbReference type="Proteomes" id="UP000250235">
    <property type="component" value="Unassembled WGS sequence"/>
</dbReference>
<sequence>MEQNMPIIAKKVWKIIRVAYFMLRKGISKGKILADLNFMLKRGKIAGKLEAIHNLMFHHHSSSTASSFSTDHHRHLSFPTPLNEYEFSCSNTPAHTIFHLPFHLNKRRPSNAAAPLDGDLVAEAREMIISASISPVLPGFGPSPMVRQIRVTDSPFALREIEEDNHVDEAAAEFINKFYNDLKRQSLGY</sequence>
<dbReference type="Pfam" id="PF05553">
    <property type="entry name" value="DUF761"/>
    <property type="match status" value="1"/>
</dbReference>
<dbReference type="PANTHER" id="PTHR33265:SF26">
    <property type="entry name" value="OS06G0554600 PROTEIN"/>
    <property type="match status" value="1"/>
</dbReference>
<proteinExistence type="predicted"/>
<accession>A0A2Z7DFW3</accession>
<dbReference type="InterPro" id="IPR008480">
    <property type="entry name" value="DUF761_pln"/>
</dbReference>
<organism evidence="1 2">
    <name type="scientific">Dorcoceras hygrometricum</name>
    <dbReference type="NCBI Taxonomy" id="472368"/>
    <lineage>
        <taxon>Eukaryota</taxon>
        <taxon>Viridiplantae</taxon>
        <taxon>Streptophyta</taxon>
        <taxon>Embryophyta</taxon>
        <taxon>Tracheophyta</taxon>
        <taxon>Spermatophyta</taxon>
        <taxon>Magnoliopsida</taxon>
        <taxon>eudicotyledons</taxon>
        <taxon>Gunneridae</taxon>
        <taxon>Pentapetalae</taxon>
        <taxon>asterids</taxon>
        <taxon>lamiids</taxon>
        <taxon>Lamiales</taxon>
        <taxon>Gesneriaceae</taxon>
        <taxon>Didymocarpoideae</taxon>
        <taxon>Trichosporeae</taxon>
        <taxon>Loxocarpinae</taxon>
        <taxon>Dorcoceras</taxon>
    </lineage>
</organism>